<gene>
    <name evidence="10" type="ORF">OFUS_LOCUS21967</name>
</gene>
<keyword evidence="7 8" id="KW-0472">Membrane</keyword>
<proteinExistence type="inferred from homology"/>
<accession>A0A8S4PUI8</accession>
<dbReference type="InterPro" id="IPR047817">
    <property type="entry name" value="ABC2_TM_bact-type"/>
</dbReference>
<evidence type="ECO:0000313" key="10">
    <source>
        <dbReference type="EMBL" id="CAH1797733.1"/>
    </source>
</evidence>
<evidence type="ECO:0000313" key="11">
    <source>
        <dbReference type="Proteomes" id="UP000749559"/>
    </source>
</evidence>
<dbReference type="OrthoDB" id="6150516at2759"/>
<dbReference type="GO" id="GO:0140359">
    <property type="term" value="F:ABC-type transporter activity"/>
    <property type="evidence" value="ECO:0007669"/>
    <property type="project" value="InterPro"/>
</dbReference>
<evidence type="ECO:0000256" key="1">
    <source>
        <dbReference type="ARBA" id="ARBA00004651"/>
    </source>
</evidence>
<evidence type="ECO:0000256" key="8">
    <source>
        <dbReference type="SAM" id="Phobius"/>
    </source>
</evidence>
<evidence type="ECO:0000256" key="6">
    <source>
        <dbReference type="ARBA" id="ARBA00022989"/>
    </source>
</evidence>
<evidence type="ECO:0000256" key="5">
    <source>
        <dbReference type="ARBA" id="ARBA00022692"/>
    </source>
</evidence>
<keyword evidence="5 8" id="KW-0812">Transmembrane</keyword>
<comment type="caution">
    <text evidence="10">The sequence shown here is derived from an EMBL/GenBank/DDBJ whole genome shotgun (WGS) entry which is preliminary data.</text>
</comment>
<evidence type="ECO:0000256" key="4">
    <source>
        <dbReference type="ARBA" id="ARBA00022475"/>
    </source>
</evidence>
<feature type="domain" description="ABC transmembrane type-2" evidence="9">
    <location>
        <begin position="197"/>
        <end position="425"/>
    </location>
</feature>
<dbReference type="InterPro" id="IPR051449">
    <property type="entry name" value="ABC-2_transporter_component"/>
</dbReference>
<feature type="transmembrane region" description="Helical" evidence="8">
    <location>
        <begin position="231"/>
        <end position="255"/>
    </location>
</feature>
<reference evidence="10" key="1">
    <citation type="submission" date="2022-03" db="EMBL/GenBank/DDBJ databases">
        <authorList>
            <person name="Martin C."/>
        </authorList>
    </citation>
    <scope>NUCLEOTIDE SEQUENCE</scope>
</reference>
<feature type="transmembrane region" description="Helical" evidence="8">
    <location>
        <begin position="275"/>
        <end position="302"/>
    </location>
</feature>
<dbReference type="InterPro" id="IPR000412">
    <property type="entry name" value="ABC_2_transport"/>
</dbReference>
<name>A0A8S4PUI8_OWEFU</name>
<keyword evidence="4" id="KW-1003">Cell membrane</keyword>
<evidence type="ECO:0000259" key="9">
    <source>
        <dbReference type="PROSITE" id="PS51012"/>
    </source>
</evidence>
<keyword evidence="6 8" id="KW-1133">Transmembrane helix</keyword>
<keyword evidence="11" id="KW-1185">Reference proteome</keyword>
<evidence type="ECO:0000256" key="2">
    <source>
        <dbReference type="ARBA" id="ARBA00007783"/>
    </source>
</evidence>
<feature type="transmembrane region" description="Helical" evidence="8">
    <location>
        <begin position="64"/>
        <end position="83"/>
    </location>
</feature>
<protein>
    <recommendedName>
        <fullName evidence="9">ABC transmembrane type-2 domain-containing protein</fullName>
    </recommendedName>
</protein>
<comment type="similarity">
    <text evidence="2">Belongs to the ABC-2 integral membrane protein family.</text>
</comment>
<feature type="non-terminal residue" evidence="10">
    <location>
        <position position="1"/>
    </location>
</feature>
<feature type="transmembrane region" description="Helical" evidence="8">
    <location>
        <begin position="34"/>
        <end position="52"/>
    </location>
</feature>
<dbReference type="Pfam" id="PF12698">
    <property type="entry name" value="ABC2_membrane_3"/>
    <property type="match status" value="1"/>
</dbReference>
<dbReference type="AlphaFoldDB" id="A0A8S4PUI8"/>
<dbReference type="InterPro" id="IPR013525">
    <property type="entry name" value="ABC2_TM"/>
</dbReference>
<sequence>EELSHLLDAPPIHGESQLDTPVVIKERQSCFAEFMLGLCTCISLGNIWAIFIKNITVLSRNIGFLLFSFMLPAIQIILFCLCIGREPYGLNMAVVNKDTGPLGAEYLKFLNNNTIIQENYTDLSAALDTVKRGEKWGVISMSQNYTQDLVLRFMSKTNISEKIIDGSSVHLYLDMTNLEISVTIQEYTIQAFQDFAKSMLPALGLSPAMIDLPVKLEQPVYGERKPAFTNFMAPGIILSITFFMATGLTTLSFVLEGKQGLLDRSLVAGVNTVEVMIAHVCTQFWIMLVQAGLLLLFALVVFEVPSRGPVILVIILTIFIGFTGMALGLLISTLCDEENTAIQAALGSVYPNLLLSGIIWPVESMPIWLRYVSMALPMTYPAEAMRCVLSRGWDLTYMPVWRGFLVGIGWGWGLMLIAAIILRVKGS</sequence>
<dbReference type="Gene3D" id="3.40.1710.10">
    <property type="entry name" value="abc type-2 transporter like domain"/>
    <property type="match status" value="1"/>
</dbReference>
<organism evidence="10 11">
    <name type="scientific">Owenia fusiformis</name>
    <name type="common">Polychaete worm</name>
    <dbReference type="NCBI Taxonomy" id="6347"/>
    <lineage>
        <taxon>Eukaryota</taxon>
        <taxon>Metazoa</taxon>
        <taxon>Spiralia</taxon>
        <taxon>Lophotrochozoa</taxon>
        <taxon>Annelida</taxon>
        <taxon>Polychaeta</taxon>
        <taxon>Sedentaria</taxon>
        <taxon>Canalipalpata</taxon>
        <taxon>Sabellida</taxon>
        <taxon>Oweniida</taxon>
        <taxon>Oweniidae</taxon>
        <taxon>Owenia</taxon>
    </lineage>
</organism>
<dbReference type="Proteomes" id="UP000749559">
    <property type="component" value="Unassembled WGS sequence"/>
</dbReference>
<dbReference type="PANTHER" id="PTHR30294:SF38">
    <property type="entry name" value="TRANSPORT PERMEASE PROTEIN"/>
    <property type="match status" value="1"/>
</dbReference>
<dbReference type="PRINTS" id="PR00164">
    <property type="entry name" value="ABC2TRNSPORT"/>
</dbReference>
<feature type="transmembrane region" description="Helical" evidence="8">
    <location>
        <begin position="400"/>
        <end position="422"/>
    </location>
</feature>
<keyword evidence="3" id="KW-0813">Transport</keyword>
<dbReference type="PROSITE" id="PS51012">
    <property type="entry name" value="ABC_TM2"/>
    <property type="match status" value="1"/>
</dbReference>
<evidence type="ECO:0000256" key="3">
    <source>
        <dbReference type="ARBA" id="ARBA00022448"/>
    </source>
</evidence>
<evidence type="ECO:0000256" key="7">
    <source>
        <dbReference type="ARBA" id="ARBA00023136"/>
    </source>
</evidence>
<comment type="subcellular location">
    <subcellularLocation>
        <location evidence="1">Cell membrane</location>
        <topology evidence="1">Multi-pass membrane protein</topology>
    </subcellularLocation>
</comment>
<dbReference type="EMBL" id="CAIIXF020000010">
    <property type="protein sequence ID" value="CAH1797733.1"/>
    <property type="molecule type" value="Genomic_DNA"/>
</dbReference>
<dbReference type="PANTHER" id="PTHR30294">
    <property type="entry name" value="MEMBRANE COMPONENT OF ABC TRANSPORTER YHHJ-RELATED"/>
    <property type="match status" value="1"/>
</dbReference>
<feature type="transmembrane region" description="Helical" evidence="8">
    <location>
        <begin position="309"/>
        <end position="331"/>
    </location>
</feature>
<dbReference type="GO" id="GO:0043190">
    <property type="term" value="C:ATP-binding cassette (ABC) transporter complex"/>
    <property type="evidence" value="ECO:0007669"/>
    <property type="project" value="InterPro"/>
</dbReference>